<reference evidence="8" key="2">
    <citation type="submission" date="2023-05" db="EMBL/GenBank/DDBJ databases">
        <authorList>
            <person name="Schelkunov M.I."/>
        </authorList>
    </citation>
    <scope>NUCLEOTIDE SEQUENCE</scope>
    <source>
        <strain evidence="8">Hsosn_3</strain>
        <tissue evidence="8">Leaf</tissue>
    </source>
</reference>
<proteinExistence type="predicted"/>
<sequence>MSVGAQGFAEGSFSGEKMHALRHFLGHAVLLWRCAVLSKFFLFDYILYLIRGSKREEDPLKIDQSSLTGEESLPVTKNLGDEVYSGSTCVDNLLVFLIAMPTVISVTMTIGSHRLSQQEMTGMDVLGSDKTGTLTLNKLTVDKNLVEGKVSFQS</sequence>
<name>A0AAD8M7N2_9APIA</name>
<dbReference type="Pfam" id="PF00122">
    <property type="entry name" value="E1-E2_ATPase"/>
    <property type="match status" value="1"/>
</dbReference>
<organism evidence="8 9">
    <name type="scientific">Heracleum sosnowskyi</name>
    <dbReference type="NCBI Taxonomy" id="360622"/>
    <lineage>
        <taxon>Eukaryota</taxon>
        <taxon>Viridiplantae</taxon>
        <taxon>Streptophyta</taxon>
        <taxon>Embryophyta</taxon>
        <taxon>Tracheophyta</taxon>
        <taxon>Spermatophyta</taxon>
        <taxon>Magnoliopsida</taxon>
        <taxon>eudicotyledons</taxon>
        <taxon>Gunneridae</taxon>
        <taxon>Pentapetalae</taxon>
        <taxon>asterids</taxon>
        <taxon>campanulids</taxon>
        <taxon>Apiales</taxon>
        <taxon>Apiaceae</taxon>
        <taxon>Apioideae</taxon>
        <taxon>apioid superclade</taxon>
        <taxon>Tordylieae</taxon>
        <taxon>Tordyliinae</taxon>
        <taxon>Heracleum</taxon>
    </lineage>
</organism>
<keyword evidence="5 6" id="KW-0472">Membrane</keyword>
<gene>
    <name evidence="8" type="ORF">POM88_046652</name>
</gene>
<dbReference type="InterPro" id="IPR059000">
    <property type="entry name" value="ATPase_P-type_domA"/>
</dbReference>
<feature type="transmembrane region" description="Helical" evidence="6">
    <location>
        <begin position="93"/>
        <end position="111"/>
    </location>
</feature>
<keyword evidence="9" id="KW-1185">Reference proteome</keyword>
<evidence type="ECO:0000313" key="9">
    <source>
        <dbReference type="Proteomes" id="UP001237642"/>
    </source>
</evidence>
<dbReference type="Gene3D" id="1.20.1110.10">
    <property type="entry name" value="Calcium-transporting ATPase, transmembrane domain"/>
    <property type="match status" value="1"/>
</dbReference>
<evidence type="ECO:0000259" key="7">
    <source>
        <dbReference type="Pfam" id="PF00122"/>
    </source>
</evidence>
<comment type="caution">
    <text evidence="8">The sequence shown here is derived from an EMBL/GenBank/DDBJ whole genome shotgun (WGS) entry which is preliminary data.</text>
</comment>
<keyword evidence="2 6" id="KW-0812">Transmembrane</keyword>
<evidence type="ECO:0000256" key="5">
    <source>
        <dbReference type="ARBA" id="ARBA00023136"/>
    </source>
</evidence>
<dbReference type="PROSITE" id="PS00154">
    <property type="entry name" value="ATPASE_E1_E2"/>
    <property type="match status" value="1"/>
</dbReference>
<dbReference type="EMBL" id="JAUIZM010000010">
    <property type="protein sequence ID" value="KAK1362178.1"/>
    <property type="molecule type" value="Genomic_DNA"/>
</dbReference>
<comment type="subcellular location">
    <subcellularLocation>
        <location evidence="1">Membrane</location>
    </subcellularLocation>
</comment>
<dbReference type="InterPro" id="IPR008250">
    <property type="entry name" value="ATPase_P-typ_transduc_dom_A_sf"/>
</dbReference>
<dbReference type="Gene3D" id="3.40.50.1000">
    <property type="entry name" value="HAD superfamily/HAD-like"/>
    <property type="match status" value="1"/>
</dbReference>
<evidence type="ECO:0000313" key="8">
    <source>
        <dbReference type="EMBL" id="KAK1362178.1"/>
    </source>
</evidence>
<feature type="domain" description="P-type ATPase A" evidence="7">
    <location>
        <begin position="61"/>
        <end position="95"/>
    </location>
</feature>
<dbReference type="GO" id="GO:0016020">
    <property type="term" value="C:membrane"/>
    <property type="evidence" value="ECO:0007669"/>
    <property type="project" value="UniProtKB-SubCell"/>
</dbReference>
<protein>
    <recommendedName>
        <fullName evidence="7">P-type ATPase A domain-containing protein</fullName>
    </recommendedName>
</protein>
<reference evidence="8" key="1">
    <citation type="submission" date="2023-02" db="EMBL/GenBank/DDBJ databases">
        <title>Genome of toxic invasive species Heracleum sosnowskyi carries increased number of genes despite the absence of recent whole-genome duplications.</title>
        <authorList>
            <person name="Schelkunov M."/>
            <person name="Shtratnikova V."/>
            <person name="Makarenko M."/>
            <person name="Klepikova A."/>
            <person name="Omelchenko D."/>
            <person name="Novikova G."/>
            <person name="Obukhova E."/>
            <person name="Bogdanov V."/>
            <person name="Penin A."/>
            <person name="Logacheva M."/>
        </authorList>
    </citation>
    <scope>NUCLEOTIDE SEQUENCE</scope>
    <source>
        <strain evidence="8">Hsosn_3</strain>
        <tissue evidence="8">Leaf</tissue>
    </source>
</reference>
<evidence type="ECO:0000256" key="4">
    <source>
        <dbReference type="ARBA" id="ARBA00022989"/>
    </source>
</evidence>
<dbReference type="SUPFAM" id="SSF81653">
    <property type="entry name" value="Calcium ATPase, transduction domain A"/>
    <property type="match status" value="1"/>
</dbReference>
<keyword evidence="3" id="KW-0460">Magnesium</keyword>
<keyword evidence="4 6" id="KW-1133">Transmembrane helix</keyword>
<evidence type="ECO:0000256" key="1">
    <source>
        <dbReference type="ARBA" id="ARBA00004370"/>
    </source>
</evidence>
<evidence type="ECO:0000256" key="6">
    <source>
        <dbReference type="SAM" id="Phobius"/>
    </source>
</evidence>
<dbReference type="Proteomes" id="UP001237642">
    <property type="component" value="Unassembled WGS sequence"/>
</dbReference>
<dbReference type="PANTHER" id="PTHR42861">
    <property type="entry name" value="CALCIUM-TRANSPORTING ATPASE"/>
    <property type="match status" value="1"/>
</dbReference>
<accession>A0AAD8M7N2</accession>
<dbReference type="AlphaFoldDB" id="A0AAD8M7N2"/>
<evidence type="ECO:0000256" key="3">
    <source>
        <dbReference type="ARBA" id="ARBA00022842"/>
    </source>
</evidence>
<dbReference type="InterPro" id="IPR018303">
    <property type="entry name" value="ATPase_P-typ_P_site"/>
</dbReference>
<evidence type="ECO:0000256" key="2">
    <source>
        <dbReference type="ARBA" id="ARBA00022692"/>
    </source>
</evidence>
<feature type="transmembrane region" description="Helical" evidence="6">
    <location>
        <begin position="30"/>
        <end position="50"/>
    </location>
</feature>
<dbReference type="Gene3D" id="2.70.150.10">
    <property type="entry name" value="Calcium-transporting ATPase, cytoplasmic transduction domain A"/>
    <property type="match status" value="1"/>
</dbReference>
<dbReference type="InterPro" id="IPR023214">
    <property type="entry name" value="HAD_sf"/>
</dbReference>